<dbReference type="GO" id="GO:0032259">
    <property type="term" value="P:methylation"/>
    <property type="evidence" value="ECO:0007669"/>
    <property type="project" value="UniProtKB-KW"/>
</dbReference>
<dbReference type="SUPFAM" id="SSF53335">
    <property type="entry name" value="S-adenosyl-L-methionine-dependent methyltransferases"/>
    <property type="match status" value="1"/>
</dbReference>
<comment type="catalytic activity">
    <reaction evidence="8">
        <text>N(6),N(6)-dimethyl-L-lysyl-[protein] + S-adenosyl-L-methionine = N(6),N(6),N(6)-trimethyl-L-lysyl-[protein] + S-adenosyl-L-homocysteine + H(+)</text>
        <dbReference type="Rhea" id="RHEA:54200"/>
        <dbReference type="Rhea" id="RHEA-COMP:13826"/>
        <dbReference type="Rhea" id="RHEA-COMP:13827"/>
        <dbReference type="ChEBI" id="CHEBI:15378"/>
        <dbReference type="ChEBI" id="CHEBI:57856"/>
        <dbReference type="ChEBI" id="CHEBI:59789"/>
        <dbReference type="ChEBI" id="CHEBI:61961"/>
        <dbReference type="ChEBI" id="CHEBI:61976"/>
    </reaction>
</comment>
<keyword evidence="4" id="KW-0808">Transferase</keyword>
<dbReference type="OrthoDB" id="411785at2759"/>
<sequence length="242" mass="27820">MSGRYKERQYWDSRYRQEERLSAGGHEWFGAYCDFAPLLRRELLPGSRGLVLGCGTSSLSAALHNEGVRPLVSIDYSPVCIKEMAQRHANVPDMSWMVMDARHLQLPDGTFDLVIEKGTLDAMMVDEKDPWRPSQDTITLVDEVLSEVSRVLAPSGRFVSITFSPPHFRARHYAQPQYGWSVSCDTYGRDFHYFFYTMHKGRQLTSLDFERGQSLHKSHVDLEQTATLLEHDDEDFLNNIQV</sequence>
<comment type="catalytic activity">
    <reaction evidence="6">
        <text>N(6)-methyl-L-lysyl-[protein] + S-adenosyl-L-methionine = N(6),N(6)-dimethyl-L-lysyl-[protein] + S-adenosyl-L-homocysteine + H(+)</text>
        <dbReference type="Rhea" id="RHEA:54196"/>
        <dbReference type="Rhea" id="RHEA-COMP:13053"/>
        <dbReference type="Rhea" id="RHEA-COMP:13827"/>
        <dbReference type="ChEBI" id="CHEBI:15378"/>
        <dbReference type="ChEBI" id="CHEBI:57856"/>
        <dbReference type="ChEBI" id="CHEBI:59789"/>
        <dbReference type="ChEBI" id="CHEBI:61929"/>
        <dbReference type="ChEBI" id="CHEBI:61976"/>
    </reaction>
</comment>
<comment type="caution">
    <text evidence="12">The sequence shown here is derived from an EMBL/GenBank/DDBJ whole genome shotgun (WGS) entry which is preliminary data.</text>
</comment>
<evidence type="ECO:0000259" key="11">
    <source>
        <dbReference type="Pfam" id="PF13847"/>
    </source>
</evidence>
<dbReference type="EMBL" id="WNTK01000001">
    <property type="protein sequence ID" value="KAG9493835.1"/>
    <property type="molecule type" value="Genomic_DNA"/>
</dbReference>
<dbReference type="Gene3D" id="3.40.50.150">
    <property type="entry name" value="Vaccinia Virus protein VP39"/>
    <property type="match status" value="1"/>
</dbReference>
<evidence type="ECO:0000256" key="10">
    <source>
        <dbReference type="ARBA" id="ARBA00067848"/>
    </source>
</evidence>
<gene>
    <name evidence="12" type="ORF">GDO78_001617</name>
</gene>
<dbReference type="InterPro" id="IPR051419">
    <property type="entry name" value="Lys/N-term_MeTrsfase_sf"/>
</dbReference>
<dbReference type="AlphaFoldDB" id="A0A8J6KJ90"/>
<organism evidence="12 13">
    <name type="scientific">Eleutherodactylus coqui</name>
    <name type="common">Puerto Rican coqui</name>
    <dbReference type="NCBI Taxonomy" id="57060"/>
    <lineage>
        <taxon>Eukaryota</taxon>
        <taxon>Metazoa</taxon>
        <taxon>Chordata</taxon>
        <taxon>Craniata</taxon>
        <taxon>Vertebrata</taxon>
        <taxon>Euteleostomi</taxon>
        <taxon>Amphibia</taxon>
        <taxon>Batrachia</taxon>
        <taxon>Anura</taxon>
        <taxon>Neobatrachia</taxon>
        <taxon>Hyloidea</taxon>
        <taxon>Eleutherodactylidae</taxon>
        <taxon>Eleutherodactylinae</taxon>
        <taxon>Eleutherodactylus</taxon>
        <taxon>Eleutherodactylus</taxon>
    </lineage>
</organism>
<evidence type="ECO:0000256" key="9">
    <source>
        <dbReference type="ARBA" id="ARBA00059299"/>
    </source>
</evidence>
<evidence type="ECO:0000256" key="1">
    <source>
        <dbReference type="ARBA" id="ARBA00008361"/>
    </source>
</evidence>
<dbReference type="PANTHER" id="PTHR12176:SF80">
    <property type="entry name" value="EEF1A LYSINE METHYLTRANSFERASE 4"/>
    <property type="match status" value="1"/>
</dbReference>
<protein>
    <recommendedName>
        <fullName evidence="10">EEF1A lysine methyltransferase 4</fullName>
    </recommendedName>
</protein>
<feature type="domain" description="Methyltransferase" evidence="11">
    <location>
        <begin position="52"/>
        <end position="169"/>
    </location>
</feature>
<dbReference type="Proteomes" id="UP000770717">
    <property type="component" value="Unassembled WGS sequence"/>
</dbReference>
<evidence type="ECO:0000256" key="7">
    <source>
        <dbReference type="ARBA" id="ARBA00048985"/>
    </source>
</evidence>
<keyword evidence="13" id="KW-1185">Reference proteome</keyword>
<comment type="similarity">
    <text evidence="1">Belongs to the methyltransferase superfamily.</text>
</comment>
<evidence type="ECO:0000256" key="3">
    <source>
        <dbReference type="ARBA" id="ARBA00022603"/>
    </source>
</evidence>
<dbReference type="CDD" id="cd02440">
    <property type="entry name" value="AdoMet_MTases"/>
    <property type="match status" value="1"/>
</dbReference>
<keyword evidence="5" id="KW-0949">S-adenosyl-L-methionine</keyword>
<evidence type="ECO:0000256" key="4">
    <source>
        <dbReference type="ARBA" id="ARBA00022679"/>
    </source>
</evidence>
<dbReference type="Pfam" id="PF13847">
    <property type="entry name" value="Methyltransf_31"/>
    <property type="match status" value="1"/>
</dbReference>
<keyword evidence="2" id="KW-0597">Phosphoprotein</keyword>
<comment type="catalytic activity">
    <reaction evidence="7">
        <text>L-lysyl-[protein] + S-adenosyl-L-methionine = N(6)-methyl-L-lysyl-[protein] + S-adenosyl-L-homocysteine + H(+)</text>
        <dbReference type="Rhea" id="RHEA:51736"/>
        <dbReference type="Rhea" id="RHEA-COMP:9752"/>
        <dbReference type="Rhea" id="RHEA-COMP:13053"/>
        <dbReference type="ChEBI" id="CHEBI:15378"/>
        <dbReference type="ChEBI" id="CHEBI:29969"/>
        <dbReference type="ChEBI" id="CHEBI:57856"/>
        <dbReference type="ChEBI" id="CHEBI:59789"/>
        <dbReference type="ChEBI" id="CHEBI:61929"/>
    </reaction>
</comment>
<accession>A0A8J6KJ90</accession>
<evidence type="ECO:0000256" key="5">
    <source>
        <dbReference type="ARBA" id="ARBA00022691"/>
    </source>
</evidence>
<evidence type="ECO:0000256" key="2">
    <source>
        <dbReference type="ARBA" id="ARBA00022553"/>
    </source>
</evidence>
<dbReference type="InterPro" id="IPR029063">
    <property type="entry name" value="SAM-dependent_MTases_sf"/>
</dbReference>
<reference evidence="12" key="1">
    <citation type="thesis" date="2020" institute="ProQuest LLC" country="789 East Eisenhower Parkway, Ann Arbor, MI, USA">
        <title>Comparative Genomics and Chromosome Evolution.</title>
        <authorList>
            <person name="Mudd A.B."/>
        </authorList>
    </citation>
    <scope>NUCLEOTIDE SEQUENCE</scope>
    <source>
        <strain evidence="12">HN-11 Male</strain>
        <tissue evidence="12">Kidney and liver</tissue>
    </source>
</reference>
<comment type="function">
    <text evidence="9">Protein-lysine methyltransferase that efficiently catalyzes three successive methylations on 'Lys-36' in eukaryotic translation elongation factor 1 alpha (EEF1A1 or EEF1A2).</text>
</comment>
<dbReference type="InterPro" id="IPR025714">
    <property type="entry name" value="Methyltranfer_dom"/>
</dbReference>
<name>A0A8J6KJ90_ELECQ</name>
<dbReference type="PANTHER" id="PTHR12176">
    <property type="entry name" value="SAM-DEPENDENT METHYLTRANSFERASE SUPERFAMILY PROTEIN"/>
    <property type="match status" value="1"/>
</dbReference>
<dbReference type="GO" id="GO:0008757">
    <property type="term" value="F:S-adenosylmethionine-dependent methyltransferase activity"/>
    <property type="evidence" value="ECO:0007669"/>
    <property type="project" value="InterPro"/>
</dbReference>
<evidence type="ECO:0000256" key="8">
    <source>
        <dbReference type="ARBA" id="ARBA00052410"/>
    </source>
</evidence>
<dbReference type="FunFam" id="3.40.50.150:FF:000111">
    <property type="entry name" value="EEF1A lysine methyltransferase 4"/>
    <property type="match status" value="1"/>
</dbReference>
<proteinExistence type="inferred from homology"/>
<evidence type="ECO:0000256" key="6">
    <source>
        <dbReference type="ARBA" id="ARBA00048653"/>
    </source>
</evidence>
<evidence type="ECO:0000313" key="12">
    <source>
        <dbReference type="EMBL" id="KAG9493835.1"/>
    </source>
</evidence>
<evidence type="ECO:0000313" key="13">
    <source>
        <dbReference type="Proteomes" id="UP000770717"/>
    </source>
</evidence>
<keyword evidence="3" id="KW-0489">Methyltransferase</keyword>